<dbReference type="SUPFAM" id="SSF55961">
    <property type="entry name" value="Bet v1-like"/>
    <property type="match status" value="1"/>
</dbReference>
<accession>A0A3R0UFK9</accession>
<dbReference type="InterPro" id="IPR023393">
    <property type="entry name" value="START-like_dom_sf"/>
</dbReference>
<dbReference type="Gene3D" id="3.30.530.20">
    <property type="match status" value="1"/>
</dbReference>
<name>A0A3R0UFK9_SALER</name>
<dbReference type="AlphaFoldDB" id="A0A3R0UFK9"/>
<dbReference type="EMBL" id="RUTY01000032">
    <property type="protein sequence ID" value="MLE32642.1"/>
    <property type="molecule type" value="Genomic_DNA"/>
</dbReference>
<protein>
    <recommendedName>
        <fullName evidence="3">Polyketide cyclase</fullName>
    </recommendedName>
</protein>
<evidence type="ECO:0008006" key="3">
    <source>
        <dbReference type="Google" id="ProtNLM"/>
    </source>
</evidence>
<proteinExistence type="predicted"/>
<comment type="caution">
    <text evidence="1">The sequence shown here is derived from an EMBL/GenBank/DDBJ whole genome shotgun (WGS) entry which is preliminary data.</text>
</comment>
<sequence>MFTWAYSEQVTTLALPEQIWAMWQDASTWPCWDTELEWVRLEGEFVIGTVGLMKPTSGPEVKFRLSEVVPLRSFSSVAQLPLTRLVFNHEYLSSQEGDGAAQIRHSVTMYGLLTPLFGRLIGGKIKNHLRQAMQELSQRALTGDKTLRTSGSI</sequence>
<evidence type="ECO:0000313" key="2">
    <source>
        <dbReference type="Proteomes" id="UP000885317"/>
    </source>
</evidence>
<organism evidence="1 2">
    <name type="scientific">Salmonella enterica</name>
    <name type="common">Salmonella choleraesuis</name>
    <dbReference type="NCBI Taxonomy" id="28901"/>
    <lineage>
        <taxon>Bacteria</taxon>
        <taxon>Pseudomonadati</taxon>
        <taxon>Pseudomonadota</taxon>
        <taxon>Gammaproteobacteria</taxon>
        <taxon>Enterobacterales</taxon>
        <taxon>Enterobacteriaceae</taxon>
        <taxon>Salmonella</taxon>
    </lineage>
</organism>
<evidence type="ECO:0000313" key="1">
    <source>
        <dbReference type="EMBL" id="MLE32642.1"/>
    </source>
</evidence>
<gene>
    <name evidence="1" type="ORF">EBH50_22550</name>
</gene>
<dbReference type="Proteomes" id="UP000885317">
    <property type="component" value="Unassembled WGS sequence"/>
</dbReference>
<reference evidence="1 2" key="1">
    <citation type="submission" date="2018-10" db="EMBL/GenBank/DDBJ databases">
        <authorList>
            <consortium name="PulseNet: The National Subtyping Network for Foodborne Disease Surveillance"/>
            <person name="Tarr C.L."/>
            <person name="Trees E."/>
            <person name="Katz L.S."/>
            <person name="Carleton-Romer H.A."/>
            <person name="Stroika S."/>
            <person name="Kucerova Z."/>
            <person name="Roache K.F."/>
            <person name="Sabol A.L."/>
            <person name="Besser J."/>
            <person name="Gerner-Smidt P."/>
        </authorList>
    </citation>
    <scope>NUCLEOTIDE SEQUENCE [LARGE SCALE GENOMIC DNA]</scope>
    <source>
        <strain evidence="1 2">PNUSAS056479</strain>
    </source>
</reference>